<evidence type="ECO:0000313" key="4">
    <source>
        <dbReference type="Proteomes" id="UP001172684"/>
    </source>
</evidence>
<keyword evidence="1" id="KW-1133">Transmembrane helix</keyword>
<organism evidence="3 4">
    <name type="scientific">Coniosporium apollinis</name>
    <dbReference type="NCBI Taxonomy" id="61459"/>
    <lineage>
        <taxon>Eukaryota</taxon>
        <taxon>Fungi</taxon>
        <taxon>Dikarya</taxon>
        <taxon>Ascomycota</taxon>
        <taxon>Pezizomycotina</taxon>
        <taxon>Dothideomycetes</taxon>
        <taxon>Dothideomycetes incertae sedis</taxon>
        <taxon>Coniosporium</taxon>
    </lineage>
</organism>
<keyword evidence="1" id="KW-0812">Transmembrane</keyword>
<name>A0ABQ9NKC2_9PEZI</name>
<reference evidence="3" key="1">
    <citation type="submission" date="2022-10" db="EMBL/GenBank/DDBJ databases">
        <title>Culturing micro-colonial fungi from biological soil crusts in the Mojave desert and describing Neophaeococcomyces mojavensis, and introducing the new genera and species Taxawa tesnikishii.</title>
        <authorList>
            <person name="Kurbessoian T."/>
            <person name="Stajich J.E."/>
        </authorList>
    </citation>
    <scope>NUCLEOTIDE SEQUENCE</scope>
    <source>
        <strain evidence="3">TK_1</strain>
    </source>
</reference>
<dbReference type="Pfam" id="PF20237">
    <property type="entry name" value="DUF6594"/>
    <property type="match status" value="1"/>
</dbReference>
<dbReference type="EMBL" id="JAPDRL010000174">
    <property type="protein sequence ID" value="KAJ9655398.1"/>
    <property type="molecule type" value="Genomic_DNA"/>
</dbReference>
<dbReference type="PANTHER" id="PTHR34502:SF4">
    <property type="entry name" value="DUF6594 DOMAIN-CONTAINING PROTEIN"/>
    <property type="match status" value="1"/>
</dbReference>
<sequence length="294" mass="32737">MSIASDVERRGAAKALDGYPSLSTFIASDPDKTTLVFKHFDRLAIRNLLYLQSELEDLQAQQDEFDRIDANDQSDDLSAKQCARNWGEFKRTAQTDQDGRQKQRMELVMKIRVTMKEYREALQLESSIASLGQPSRRTLDALRHFFKPKSEKSDGFTLLGSHSAGLYDDENDLIALKTPQQQDRLTSIVQTHFPVFFKTSPSHSDYAYVSEHAIARFVNWFSTLLAAILLVGAIVTLYIITSPNWRLGLIAAFTTVFAASIGLLTSARRAEVFAATAAYAAVLVVFVSGDLGGQ</sequence>
<comment type="caution">
    <text evidence="3">The sequence shown here is derived from an EMBL/GenBank/DDBJ whole genome shotgun (WGS) entry which is preliminary data.</text>
</comment>
<evidence type="ECO:0000313" key="3">
    <source>
        <dbReference type="EMBL" id="KAJ9655398.1"/>
    </source>
</evidence>
<gene>
    <name evidence="3" type="ORF">H2201_008812</name>
</gene>
<feature type="domain" description="DUF6594" evidence="2">
    <location>
        <begin position="19"/>
        <end position="284"/>
    </location>
</feature>
<dbReference type="Proteomes" id="UP001172684">
    <property type="component" value="Unassembled WGS sequence"/>
</dbReference>
<keyword evidence="1" id="KW-0472">Membrane</keyword>
<keyword evidence="4" id="KW-1185">Reference proteome</keyword>
<protein>
    <recommendedName>
        <fullName evidence="2">DUF6594 domain-containing protein</fullName>
    </recommendedName>
</protein>
<feature type="transmembrane region" description="Helical" evidence="1">
    <location>
        <begin position="217"/>
        <end position="241"/>
    </location>
</feature>
<accession>A0ABQ9NKC2</accession>
<evidence type="ECO:0000256" key="1">
    <source>
        <dbReference type="SAM" id="Phobius"/>
    </source>
</evidence>
<feature type="transmembrane region" description="Helical" evidence="1">
    <location>
        <begin position="247"/>
        <end position="265"/>
    </location>
</feature>
<dbReference type="PANTHER" id="PTHR34502">
    <property type="entry name" value="DUF6594 DOMAIN-CONTAINING PROTEIN-RELATED"/>
    <property type="match status" value="1"/>
</dbReference>
<evidence type="ECO:0000259" key="2">
    <source>
        <dbReference type="Pfam" id="PF20237"/>
    </source>
</evidence>
<feature type="transmembrane region" description="Helical" evidence="1">
    <location>
        <begin position="272"/>
        <end position="289"/>
    </location>
</feature>
<proteinExistence type="predicted"/>
<dbReference type="InterPro" id="IPR046529">
    <property type="entry name" value="DUF6594"/>
</dbReference>